<sequence length="48" mass="5536">MNLTNYSILAEGAVSFANILLKPTAFVYHFVTHIYKWRAKITKHISLI</sequence>
<keyword evidence="2" id="KW-1185">Reference proteome</keyword>
<evidence type="ECO:0000313" key="1">
    <source>
        <dbReference type="EMBL" id="AAP96427.1"/>
    </source>
</evidence>
<dbReference type="EMBL" id="AE017143">
    <property type="protein sequence ID" value="AAP96427.1"/>
    <property type="molecule type" value="Genomic_DNA"/>
</dbReference>
<proteinExistence type="predicted"/>
<name>Q7VL32_HAEDU</name>
<organism evidence="1 2">
    <name type="scientific">Haemophilus ducreyi (strain 35000HP / ATCC 700724)</name>
    <dbReference type="NCBI Taxonomy" id="233412"/>
    <lineage>
        <taxon>Bacteria</taxon>
        <taxon>Pseudomonadati</taxon>
        <taxon>Pseudomonadota</taxon>
        <taxon>Gammaproteobacteria</taxon>
        <taxon>Pasteurellales</taxon>
        <taxon>Pasteurellaceae</taxon>
        <taxon>Haemophilus</taxon>
    </lineage>
</organism>
<reference evidence="2" key="1">
    <citation type="submission" date="2003-06" db="EMBL/GenBank/DDBJ databases">
        <title>The complete genome sequence of Haemophilus ducreyi.</title>
        <authorList>
            <person name="Munson R.S. Jr."/>
            <person name="Ray W.C."/>
            <person name="Mahairas G."/>
            <person name="Sabo P."/>
            <person name="Mungur R."/>
            <person name="Johnson L."/>
            <person name="Nguyen D."/>
            <person name="Wang J."/>
            <person name="Forst C."/>
            <person name="Hood L."/>
        </authorList>
    </citation>
    <scope>NUCLEOTIDE SEQUENCE [LARGE SCALE GENOMIC DNA]</scope>
    <source>
        <strain evidence="2">35000HP / ATCC 700724</strain>
    </source>
</reference>
<protein>
    <submittedName>
        <fullName evidence="1">Uncharacterized protein</fullName>
    </submittedName>
</protein>
<accession>Q7VL32</accession>
<dbReference type="AlphaFoldDB" id="Q7VL32"/>
<dbReference type="Proteomes" id="UP000001022">
    <property type="component" value="Chromosome"/>
</dbReference>
<evidence type="ECO:0000313" key="2">
    <source>
        <dbReference type="Proteomes" id="UP000001022"/>
    </source>
</evidence>
<dbReference type="KEGG" id="hdu:HD_1653"/>
<dbReference type="HOGENOM" id="CLU_3153415_0_0_6"/>
<gene>
    <name evidence="1" type="ordered locus">HD_1653</name>
</gene>